<evidence type="ECO:0000256" key="1">
    <source>
        <dbReference type="SAM" id="SignalP"/>
    </source>
</evidence>
<dbReference type="EMBL" id="PFBI01000006">
    <property type="protein sequence ID" value="PIR84310.1"/>
    <property type="molecule type" value="Genomic_DNA"/>
</dbReference>
<accession>A0A2H0UD82</accession>
<dbReference type="InterPro" id="IPR001223">
    <property type="entry name" value="Glyco_hydro18_cat"/>
</dbReference>
<feature type="domain" description="GH18" evidence="2">
    <location>
        <begin position="32"/>
        <end position="397"/>
    </location>
</feature>
<dbReference type="InterPro" id="IPR011583">
    <property type="entry name" value="Chitinase_II/V-like_cat"/>
</dbReference>
<dbReference type="SMART" id="SM00636">
    <property type="entry name" value="Glyco_18"/>
    <property type="match status" value="1"/>
</dbReference>
<comment type="caution">
    <text evidence="3">The sequence shown here is derived from an EMBL/GenBank/DDBJ whole genome shotgun (WGS) entry which is preliminary data.</text>
</comment>
<reference evidence="4" key="1">
    <citation type="submission" date="2017-09" db="EMBL/GenBank/DDBJ databases">
        <title>Depth-based differentiation of microbial function through sediment-hosted aquifers and enrichment of novel symbionts in the deep terrestrial subsurface.</title>
        <authorList>
            <person name="Probst A.J."/>
            <person name="Ladd B."/>
            <person name="Jarett J.K."/>
            <person name="Geller-Mcgrath D.E."/>
            <person name="Sieber C.M.K."/>
            <person name="Emerson J.B."/>
            <person name="Anantharaman K."/>
            <person name="Thomas B.C."/>
            <person name="Malmstrom R."/>
            <person name="Stieglmeier M."/>
            <person name="Klingl A."/>
            <person name="Woyke T."/>
            <person name="Ryan C.M."/>
            <person name="Banfield J.F."/>
        </authorList>
    </citation>
    <scope>NUCLEOTIDE SEQUENCE [LARGE SCALE GENOMIC DNA]</scope>
</reference>
<dbReference type="Gene3D" id="3.20.20.80">
    <property type="entry name" value="Glycosidases"/>
    <property type="match status" value="1"/>
</dbReference>
<dbReference type="InterPro" id="IPR029070">
    <property type="entry name" value="Chitinase_insertion_sf"/>
</dbReference>
<evidence type="ECO:0000313" key="4">
    <source>
        <dbReference type="Proteomes" id="UP000229344"/>
    </source>
</evidence>
<dbReference type="AlphaFoldDB" id="A0A2H0UD82"/>
<dbReference type="Proteomes" id="UP000229344">
    <property type="component" value="Unassembled WGS sequence"/>
</dbReference>
<dbReference type="PANTHER" id="PTHR46066:SF2">
    <property type="entry name" value="CHITINASE DOMAIN-CONTAINING PROTEIN 1"/>
    <property type="match status" value="1"/>
</dbReference>
<evidence type="ECO:0000313" key="3">
    <source>
        <dbReference type="EMBL" id="PIR84310.1"/>
    </source>
</evidence>
<dbReference type="GO" id="GO:0005975">
    <property type="term" value="P:carbohydrate metabolic process"/>
    <property type="evidence" value="ECO:0007669"/>
    <property type="project" value="InterPro"/>
</dbReference>
<dbReference type="Pfam" id="PF00704">
    <property type="entry name" value="Glyco_hydro_18"/>
    <property type="match status" value="1"/>
</dbReference>
<sequence length="397" mass="43992">MKSYIGVFVVSLLTVSSFGVGTVNAATTTGDLEVAGWVPYWQETLGTKSARLHMSSLDMIFPFGFTIKSDGTLKDLAGLDESKWKRLIRQADRDNTDVIPSIMSSDGQVLNRILSNTRSRTAHIAEIKKMVEDGRYAGVDIDYEGKLAETNPYFSLFLKELKAAIGSKTLVCTIEPRTPPESLYKVVPATINYSNDYKAIATHCDRVVIMAYDQQRADLSLNNARKGAPYFPVSDIDWVRKVVAFALKDIPADKIMLGIPTYGYHYRVTVSPDWYQSYERLGALNKPDLEQIAKDYKVTPGRNLGGELNFTYFPKESPYRVLSALPVPKGTQKGNEAAAQALMYANATGQTLTFNLASYGDATSAQTKIDLAKEFGLRGVALFKIDGEEDPDIWKNL</sequence>
<dbReference type="PANTHER" id="PTHR46066">
    <property type="entry name" value="CHITINASE DOMAIN-CONTAINING PROTEIN 1 FAMILY MEMBER"/>
    <property type="match status" value="1"/>
</dbReference>
<feature type="signal peptide" evidence="1">
    <location>
        <begin position="1"/>
        <end position="25"/>
    </location>
</feature>
<dbReference type="PROSITE" id="PS51910">
    <property type="entry name" value="GH18_2"/>
    <property type="match status" value="1"/>
</dbReference>
<organism evidence="3 4">
    <name type="scientific">Candidatus Kaiserbacteria bacterium CG10_big_fil_rev_8_21_14_0_10_47_16</name>
    <dbReference type="NCBI Taxonomy" id="1974608"/>
    <lineage>
        <taxon>Bacteria</taxon>
        <taxon>Candidatus Kaiseribacteriota</taxon>
    </lineage>
</organism>
<dbReference type="GO" id="GO:0008061">
    <property type="term" value="F:chitin binding"/>
    <property type="evidence" value="ECO:0007669"/>
    <property type="project" value="InterPro"/>
</dbReference>
<dbReference type="SUPFAM" id="SSF51445">
    <property type="entry name" value="(Trans)glycosidases"/>
    <property type="match status" value="1"/>
</dbReference>
<name>A0A2H0UD82_9BACT</name>
<keyword evidence="1" id="KW-0732">Signal</keyword>
<protein>
    <recommendedName>
        <fullName evidence="2">GH18 domain-containing protein</fullName>
    </recommendedName>
</protein>
<dbReference type="InterPro" id="IPR017853">
    <property type="entry name" value="GH"/>
</dbReference>
<feature type="chain" id="PRO_5013735792" description="GH18 domain-containing protein" evidence="1">
    <location>
        <begin position="26"/>
        <end position="397"/>
    </location>
</feature>
<evidence type="ECO:0000259" key="2">
    <source>
        <dbReference type="PROSITE" id="PS51910"/>
    </source>
</evidence>
<dbReference type="Gene3D" id="3.10.50.10">
    <property type="match status" value="1"/>
</dbReference>
<gene>
    <name evidence="3" type="ORF">COU16_01805</name>
</gene>
<proteinExistence type="predicted"/>